<keyword evidence="14" id="KW-1185">Reference proteome</keyword>
<dbReference type="InterPro" id="IPR002078">
    <property type="entry name" value="Sigma_54_int"/>
</dbReference>
<dbReference type="GO" id="GO:0043565">
    <property type="term" value="F:sequence-specific DNA binding"/>
    <property type="evidence" value="ECO:0007669"/>
    <property type="project" value="InterPro"/>
</dbReference>
<dbReference type="SMART" id="SM00382">
    <property type="entry name" value="AAA"/>
    <property type="match status" value="1"/>
</dbReference>
<dbReference type="FunFam" id="3.40.50.300:FF:000006">
    <property type="entry name" value="DNA-binding transcriptional regulator NtrC"/>
    <property type="match status" value="1"/>
</dbReference>
<dbReference type="PROSITE" id="PS50045">
    <property type="entry name" value="SIGMA54_INTERACT_4"/>
    <property type="match status" value="1"/>
</dbReference>
<gene>
    <name evidence="13" type="ORF">SAMN02745123_00943</name>
</gene>
<keyword evidence="3" id="KW-0547">Nucleotide-binding</keyword>
<evidence type="ECO:0000256" key="1">
    <source>
        <dbReference type="ARBA" id="ARBA00018672"/>
    </source>
</evidence>
<dbReference type="InterPro" id="IPR025944">
    <property type="entry name" value="Sigma_54_int_dom_CS"/>
</dbReference>
<dbReference type="PRINTS" id="PR01590">
    <property type="entry name" value="HTHFIS"/>
</dbReference>
<proteinExistence type="predicted"/>
<dbReference type="AlphaFoldDB" id="A0A1M6QBJ9"/>
<evidence type="ECO:0000256" key="4">
    <source>
        <dbReference type="ARBA" id="ARBA00022840"/>
    </source>
</evidence>
<comment type="function">
    <text evidence="8">May play the central regulatory role in sporulation. It may be an element of the effector pathway responsible for the activation of sporulation genes in response to nutritional stress. Spo0A may act in concert with spo0H (a sigma factor) to control the expression of some genes that are critical to the sporulation process.</text>
</comment>
<feature type="coiled-coil region" evidence="10">
    <location>
        <begin position="113"/>
        <end position="140"/>
    </location>
</feature>
<dbReference type="GO" id="GO:0006355">
    <property type="term" value="P:regulation of DNA-templated transcription"/>
    <property type="evidence" value="ECO:0007669"/>
    <property type="project" value="InterPro"/>
</dbReference>
<dbReference type="GO" id="GO:0000160">
    <property type="term" value="P:phosphorelay signal transduction system"/>
    <property type="evidence" value="ECO:0007669"/>
    <property type="project" value="InterPro"/>
</dbReference>
<dbReference type="Proteomes" id="UP000183997">
    <property type="component" value="Unassembled WGS sequence"/>
</dbReference>
<dbReference type="InterPro" id="IPR003593">
    <property type="entry name" value="AAA+_ATPase"/>
</dbReference>
<evidence type="ECO:0000259" key="12">
    <source>
        <dbReference type="PROSITE" id="PS50110"/>
    </source>
</evidence>
<keyword evidence="4" id="KW-0067">ATP-binding</keyword>
<dbReference type="FunFam" id="3.40.50.2300:FF:000018">
    <property type="entry name" value="DNA-binding transcriptional regulator NtrC"/>
    <property type="match status" value="1"/>
</dbReference>
<dbReference type="RefSeq" id="WP_072911313.1">
    <property type="nucleotide sequence ID" value="NZ_FRAR01000008.1"/>
</dbReference>
<evidence type="ECO:0000259" key="11">
    <source>
        <dbReference type="PROSITE" id="PS50045"/>
    </source>
</evidence>
<dbReference type="Gene3D" id="1.10.10.60">
    <property type="entry name" value="Homeodomain-like"/>
    <property type="match status" value="1"/>
</dbReference>
<dbReference type="InterPro" id="IPR011006">
    <property type="entry name" value="CheY-like_superfamily"/>
</dbReference>
<dbReference type="EMBL" id="FRAR01000008">
    <property type="protein sequence ID" value="SHK17536.1"/>
    <property type="molecule type" value="Genomic_DNA"/>
</dbReference>
<feature type="domain" description="Response regulatory" evidence="12">
    <location>
        <begin position="4"/>
        <end position="118"/>
    </location>
</feature>
<dbReference type="STRING" id="1121421.SAMN02745123_00943"/>
<name>A0A1M6QBJ9_9FIRM</name>
<dbReference type="CDD" id="cd00009">
    <property type="entry name" value="AAA"/>
    <property type="match status" value="1"/>
</dbReference>
<dbReference type="Pfam" id="PF02954">
    <property type="entry name" value="HTH_8"/>
    <property type="match status" value="1"/>
</dbReference>
<dbReference type="PROSITE" id="PS00688">
    <property type="entry name" value="SIGMA54_INTERACT_3"/>
    <property type="match status" value="1"/>
</dbReference>
<dbReference type="Gene3D" id="1.10.8.60">
    <property type="match status" value="1"/>
</dbReference>
<evidence type="ECO:0000256" key="2">
    <source>
        <dbReference type="ARBA" id="ARBA00022553"/>
    </source>
</evidence>
<dbReference type="Pfam" id="PF00158">
    <property type="entry name" value="Sigma54_activat"/>
    <property type="match status" value="1"/>
</dbReference>
<dbReference type="Gene3D" id="3.40.50.300">
    <property type="entry name" value="P-loop containing nucleotide triphosphate hydrolases"/>
    <property type="match status" value="1"/>
</dbReference>
<dbReference type="PROSITE" id="PS50110">
    <property type="entry name" value="RESPONSE_REGULATORY"/>
    <property type="match status" value="1"/>
</dbReference>
<dbReference type="Pfam" id="PF00072">
    <property type="entry name" value="Response_reg"/>
    <property type="match status" value="1"/>
</dbReference>
<evidence type="ECO:0000256" key="3">
    <source>
        <dbReference type="ARBA" id="ARBA00022741"/>
    </source>
</evidence>
<dbReference type="PROSITE" id="PS00676">
    <property type="entry name" value="SIGMA54_INTERACT_2"/>
    <property type="match status" value="1"/>
</dbReference>
<evidence type="ECO:0000256" key="6">
    <source>
        <dbReference type="ARBA" id="ARBA00023125"/>
    </source>
</evidence>
<evidence type="ECO:0000256" key="9">
    <source>
        <dbReference type="PROSITE-ProRule" id="PRU00169"/>
    </source>
</evidence>
<organism evidence="13 14">
    <name type="scientific">Desulforamulus aeronauticus DSM 10349</name>
    <dbReference type="NCBI Taxonomy" id="1121421"/>
    <lineage>
        <taxon>Bacteria</taxon>
        <taxon>Bacillati</taxon>
        <taxon>Bacillota</taxon>
        <taxon>Clostridia</taxon>
        <taxon>Eubacteriales</taxon>
        <taxon>Peptococcaceae</taxon>
        <taxon>Desulforamulus</taxon>
    </lineage>
</organism>
<feature type="domain" description="Sigma-54 factor interaction" evidence="11">
    <location>
        <begin position="141"/>
        <end position="367"/>
    </location>
</feature>
<dbReference type="SMART" id="SM00448">
    <property type="entry name" value="REC"/>
    <property type="match status" value="1"/>
</dbReference>
<keyword evidence="7" id="KW-0804">Transcription</keyword>
<dbReference type="Pfam" id="PF25601">
    <property type="entry name" value="AAA_lid_14"/>
    <property type="match status" value="1"/>
</dbReference>
<accession>A0A1M6QBJ9</accession>
<dbReference type="InterPro" id="IPR027417">
    <property type="entry name" value="P-loop_NTPase"/>
</dbReference>
<dbReference type="InterPro" id="IPR058031">
    <property type="entry name" value="AAA_lid_NorR"/>
</dbReference>
<dbReference type="InterPro" id="IPR009057">
    <property type="entry name" value="Homeodomain-like_sf"/>
</dbReference>
<sequence length="453" mass="50870">MVPRIVIIDDEERMCWALDRALSHEGYQVVTATRGLQGITLVQEVEPSLVILDLKMPDLDGIEVLRRIKEINKNIPVVMITAHGTIETAIEAMKIGASDYITKPFKLEELKVLVKQALHLHQLENQVDFLRRELSQKYGKMIGQSDSMKEVATLIRQVAKSNTTVLITGESGTGKEVAAVEIHKNSHRADKAFVAVNCAALPEQLLESELFGHEKGAFTGALNRKKGRFEMADKGTIFLDEIAEMPISMQVKLLRVLQEKTFERLGSTETLAVDVRIVAATNQDLSAAIAKGTFREDLYYRLNVMRINLPPLRGRKEDIPLLVNHFLGKFDPSFSKKISSEAMKVLSRYQWPGNIRELQNVVERSLIVCQGSEIQPAHLPKEMIEGIPDAPGPILNLPEHGLSLDELEKYLIIKALEKHNNNQTQAAKYLGISRPTLLYRLQKHGIKVPWKGD</sequence>
<dbReference type="PANTHER" id="PTHR32071">
    <property type="entry name" value="TRANSCRIPTIONAL REGULATORY PROTEIN"/>
    <property type="match status" value="1"/>
</dbReference>
<dbReference type="SUPFAM" id="SSF52540">
    <property type="entry name" value="P-loop containing nucleoside triphosphate hydrolases"/>
    <property type="match status" value="1"/>
</dbReference>
<evidence type="ECO:0000256" key="5">
    <source>
        <dbReference type="ARBA" id="ARBA00023015"/>
    </source>
</evidence>
<dbReference type="PANTHER" id="PTHR32071:SF113">
    <property type="entry name" value="ALGINATE BIOSYNTHESIS TRANSCRIPTIONAL REGULATORY PROTEIN ALGB"/>
    <property type="match status" value="1"/>
</dbReference>
<protein>
    <recommendedName>
        <fullName evidence="1">Stage 0 sporulation protein A homolog</fullName>
    </recommendedName>
</protein>
<reference evidence="14" key="1">
    <citation type="submission" date="2016-11" db="EMBL/GenBank/DDBJ databases">
        <authorList>
            <person name="Varghese N."/>
            <person name="Submissions S."/>
        </authorList>
    </citation>
    <scope>NUCLEOTIDE SEQUENCE [LARGE SCALE GENOMIC DNA]</scope>
    <source>
        <strain evidence="14">DSM 10349</strain>
    </source>
</reference>
<keyword evidence="5" id="KW-0805">Transcription regulation</keyword>
<dbReference type="Gene3D" id="3.40.50.2300">
    <property type="match status" value="1"/>
</dbReference>
<evidence type="ECO:0000256" key="10">
    <source>
        <dbReference type="SAM" id="Coils"/>
    </source>
</evidence>
<keyword evidence="6" id="KW-0238">DNA-binding</keyword>
<feature type="modified residue" description="4-aspartylphosphate" evidence="9">
    <location>
        <position position="53"/>
    </location>
</feature>
<dbReference type="GO" id="GO:0005524">
    <property type="term" value="F:ATP binding"/>
    <property type="evidence" value="ECO:0007669"/>
    <property type="project" value="UniProtKB-KW"/>
</dbReference>
<evidence type="ECO:0000256" key="7">
    <source>
        <dbReference type="ARBA" id="ARBA00023163"/>
    </source>
</evidence>
<dbReference type="InterPro" id="IPR001789">
    <property type="entry name" value="Sig_transdc_resp-reg_receiver"/>
</dbReference>
<dbReference type="OrthoDB" id="9803970at2"/>
<dbReference type="SUPFAM" id="SSF52172">
    <property type="entry name" value="CheY-like"/>
    <property type="match status" value="1"/>
</dbReference>
<dbReference type="InterPro" id="IPR025943">
    <property type="entry name" value="Sigma_54_int_dom_ATP-bd_2"/>
</dbReference>
<dbReference type="SUPFAM" id="SSF46689">
    <property type="entry name" value="Homeodomain-like"/>
    <property type="match status" value="1"/>
</dbReference>
<evidence type="ECO:0000313" key="13">
    <source>
        <dbReference type="EMBL" id="SHK17536.1"/>
    </source>
</evidence>
<keyword evidence="2 9" id="KW-0597">Phosphoprotein</keyword>
<dbReference type="InterPro" id="IPR002197">
    <property type="entry name" value="HTH_Fis"/>
</dbReference>
<keyword evidence="10" id="KW-0175">Coiled coil</keyword>
<evidence type="ECO:0000256" key="8">
    <source>
        <dbReference type="ARBA" id="ARBA00024867"/>
    </source>
</evidence>
<evidence type="ECO:0000313" key="14">
    <source>
        <dbReference type="Proteomes" id="UP000183997"/>
    </source>
</evidence>